<evidence type="ECO:0000256" key="1">
    <source>
        <dbReference type="ARBA" id="ARBA00023239"/>
    </source>
</evidence>
<dbReference type="RefSeq" id="WP_354218252.1">
    <property type="nucleotide sequence ID" value="NZ_JBEPMX010000001.1"/>
</dbReference>
<evidence type="ECO:0000259" key="2">
    <source>
        <dbReference type="Pfam" id="PF06094"/>
    </source>
</evidence>
<keyword evidence="4" id="KW-1185">Reference proteome</keyword>
<keyword evidence="1" id="KW-0456">Lyase</keyword>
<dbReference type="CDD" id="cd06661">
    <property type="entry name" value="GGCT_like"/>
    <property type="match status" value="2"/>
</dbReference>
<dbReference type="Proteomes" id="UP001549167">
    <property type="component" value="Unassembled WGS sequence"/>
</dbReference>
<dbReference type="EMBL" id="JBEPMX010000001">
    <property type="protein sequence ID" value="MET3681928.1"/>
    <property type="molecule type" value="Genomic_DNA"/>
</dbReference>
<evidence type="ECO:0000313" key="4">
    <source>
        <dbReference type="Proteomes" id="UP001549167"/>
    </source>
</evidence>
<dbReference type="Gene3D" id="3.10.490.10">
    <property type="entry name" value="Gamma-glutamyl cyclotransferase-like"/>
    <property type="match status" value="2"/>
</dbReference>
<protein>
    <submittedName>
        <fullName evidence="3">Gamma-glutamylcyclotransferase (GGCT)/AIG2-like uncharacterized protein YtfP</fullName>
    </submittedName>
</protein>
<dbReference type="InterPro" id="IPR036568">
    <property type="entry name" value="GGCT-like_sf"/>
</dbReference>
<name>A0ABV2KQS7_9BACI</name>
<dbReference type="InterPro" id="IPR017939">
    <property type="entry name" value="G-Glutamylcylcotransferase"/>
</dbReference>
<sequence>MGVLMFVYGTLRHGERNHGLIEDERAVAYQASVSGKLVDTGEGFPAIVLDDTSRVFGEVYDVSENILAKVDALEGVDPRGAPFYDRKVVTVSTDHGDVKAYTYVMTNEQVDGLQEIASGDWRLDRVLSQTLPYYFAYGSCMDDKRIKQAGMYDEFTRLGAGVLDGYALRFSTYVSDGGRADIVEADESVEGVVYEITLQGKAYLYEREGVHIGKYRPAIVDVDFEGQMVPMLTFIVIDKQPEFAPPDHYLSEILRGGAPDLSMPYLATVHNRVEALRGSGVRT</sequence>
<accession>A0ABV2KQS7</accession>
<feature type="domain" description="Gamma-glutamylcyclotransferase AIG2-like" evidence="2">
    <location>
        <begin position="5"/>
        <end position="122"/>
    </location>
</feature>
<gene>
    <name evidence="3" type="ORF">ABID56_000007</name>
</gene>
<dbReference type="InterPro" id="IPR013024">
    <property type="entry name" value="GGCT-like"/>
</dbReference>
<dbReference type="PANTHER" id="PTHR12935">
    <property type="entry name" value="GAMMA-GLUTAMYLCYCLOTRANSFERASE"/>
    <property type="match status" value="1"/>
</dbReference>
<dbReference type="InterPro" id="IPR009288">
    <property type="entry name" value="AIG2-like_dom"/>
</dbReference>
<dbReference type="SUPFAM" id="SSF110857">
    <property type="entry name" value="Gamma-glutamyl cyclotransferase-like"/>
    <property type="match status" value="2"/>
</dbReference>
<dbReference type="Pfam" id="PF06094">
    <property type="entry name" value="GGACT"/>
    <property type="match status" value="1"/>
</dbReference>
<reference evidence="3 4" key="1">
    <citation type="submission" date="2024-06" db="EMBL/GenBank/DDBJ databases">
        <title>Genomic Encyclopedia of Type Strains, Phase IV (KMG-IV): sequencing the most valuable type-strain genomes for metagenomic binning, comparative biology and taxonomic classification.</title>
        <authorList>
            <person name="Goeker M."/>
        </authorList>
    </citation>
    <scope>NUCLEOTIDE SEQUENCE [LARGE SCALE GENOMIC DNA]</scope>
    <source>
        <strain evidence="3 4">DSM 23520</strain>
    </source>
</reference>
<evidence type="ECO:0000313" key="3">
    <source>
        <dbReference type="EMBL" id="MET3681928.1"/>
    </source>
</evidence>
<dbReference type="Pfam" id="PF13772">
    <property type="entry name" value="AIG2_2"/>
    <property type="match status" value="1"/>
</dbReference>
<comment type="caution">
    <text evidence="3">The sequence shown here is derived from an EMBL/GenBank/DDBJ whole genome shotgun (WGS) entry which is preliminary data.</text>
</comment>
<proteinExistence type="predicted"/>
<dbReference type="PANTHER" id="PTHR12935:SF0">
    <property type="entry name" value="GAMMA-GLUTAMYLCYCLOTRANSFERASE"/>
    <property type="match status" value="1"/>
</dbReference>
<organism evidence="3 4">
    <name type="scientific">Alkalibacillus flavidus</name>
    <dbReference type="NCBI Taxonomy" id="546021"/>
    <lineage>
        <taxon>Bacteria</taxon>
        <taxon>Bacillati</taxon>
        <taxon>Bacillota</taxon>
        <taxon>Bacilli</taxon>
        <taxon>Bacillales</taxon>
        <taxon>Bacillaceae</taxon>
        <taxon>Alkalibacillus</taxon>
    </lineage>
</organism>